<gene>
    <name evidence="1" type="ORF">AAFP95_06955</name>
</gene>
<name>A0AAU6WSQ7_9FLAO</name>
<dbReference type="Proteomes" id="UP001463665">
    <property type="component" value="Chromosome"/>
</dbReference>
<reference evidence="1 2" key="1">
    <citation type="submission" date="2024-04" db="EMBL/GenBank/DDBJ databases">
        <title>Genome sequencing and assembly of rice foliar adapted Chryseobacterium endophyticum OsEnb-ALM-A6.</title>
        <authorList>
            <person name="Kumar S."/>
            <person name="Javed M."/>
            <person name="Chouhan V."/>
            <person name="Charishma K."/>
            <person name="Patel A."/>
            <person name="Kumar M."/>
            <person name="Sahu K.P."/>
            <person name="Kumar A."/>
        </authorList>
    </citation>
    <scope>NUCLEOTIDE SEQUENCE [LARGE SCALE GENOMIC DNA]</scope>
    <source>
        <strain evidence="1 2">OsEnb-ALM-A6</strain>
    </source>
</reference>
<sequence length="121" mass="14736">MINPKHPLQNYHTQQEFFLKHLAEESKEYHTLHISYGNAVYLYYQLQLNVSVDDYEEWLNEIADEEVRNTMKSKGFEACREICSFISFIQKKRNVTEDEYIRKKMGNEEYIKYKMLCQQDY</sequence>
<keyword evidence="2" id="KW-1185">Reference proteome</keyword>
<protein>
    <submittedName>
        <fullName evidence="1">Uncharacterized protein</fullName>
    </submittedName>
</protein>
<dbReference type="AlphaFoldDB" id="A0AAU6WSQ7"/>
<evidence type="ECO:0000313" key="1">
    <source>
        <dbReference type="EMBL" id="XAO75623.1"/>
    </source>
</evidence>
<accession>A0AAU6WSQ7</accession>
<evidence type="ECO:0000313" key="2">
    <source>
        <dbReference type="Proteomes" id="UP001463665"/>
    </source>
</evidence>
<dbReference type="EMBL" id="CP154834">
    <property type="protein sequence ID" value="XAO75623.1"/>
    <property type="molecule type" value="Genomic_DNA"/>
</dbReference>
<organism evidence="1 2">
    <name type="scientific">Chryseobacterium endophyticum</name>
    <dbReference type="NCBI Taxonomy" id="1854762"/>
    <lineage>
        <taxon>Bacteria</taxon>
        <taxon>Pseudomonadati</taxon>
        <taxon>Bacteroidota</taxon>
        <taxon>Flavobacteriia</taxon>
        <taxon>Flavobacteriales</taxon>
        <taxon>Weeksellaceae</taxon>
        <taxon>Chryseobacterium group</taxon>
        <taxon>Chryseobacterium</taxon>
    </lineage>
</organism>
<dbReference type="RefSeq" id="WP_294201030.1">
    <property type="nucleotide sequence ID" value="NZ_CP154834.1"/>
</dbReference>
<proteinExistence type="predicted"/>